<reference evidence="2 3" key="1">
    <citation type="submission" date="2012-09" db="EMBL/GenBank/DDBJ databases">
        <title>Genome Sequence of alkane-degrading Bacterium Alcanivorax jadensis T9.</title>
        <authorList>
            <person name="Lai Q."/>
            <person name="Shao Z."/>
        </authorList>
    </citation>
    <scope>NUCLEOTIDE SEQUENCE [LARGE SCALE GENOMIC DNA]</scope>
    <source>
        <strain evidence="2 3">T9</strain>
    </source>
</reference>
<sequence>MSLKRGAAIVGLFLAAAWLLVSCGMNSEEKRLAAAIDQALQTRELGYWQVADLDIADQKNNQTGPEEITTYKVEAVLALRSPLREVRYVDDIGQRVVTRTAMESGEERELTASVQVISGNGEENMVTTLDEQVLPRGMVADDFERRFEGWQVIAEDSDEFAELEKELEAKLDNSLSALAEADHTLRQIQVQLMAARAELAVLEENAEAVGGLGEPMEKASQEVEALIERVEEQEAARDSLGEEVDRRKKALASLRGE</sequence>
<evidence type="ECO:0000313" key="2">
    <source>
        <dbReference type="EMBL" id="KGD62140.1"/>
    </source>
</evidence>
<name>A0ABR4WF28_9GAMM</name>
<proteinExistence type="predicted"/>
<keyword evidence="1" id="KW-0175">Coiled coil</keyword>
<evidence type="ECO:0000256" key="1">
    <source>
        <dbReference type="SAM" id="Coils"/>
    </source>
</evidence>
<evidence type="ECO:0000313" key="3">
    <source>
        <dbReference type="Proteomes" id="UP000029443"/>
    </source>
</evidence>
<gene>
    <name evidence="2" type="ORF">T9A_01349</name>
</gene>
<organism evidence="2 3">
    <name type="scientific">Alcanivorax jadensis T9</name>
    <dbReference type="NCBI Taxonomy" id="1177181"/>
    <lineage>
        <taxon>Bacteria</taxon>
        <taxon>Pseudomonadati</taxon>
        <taxon>Pseudomonadota</taxon>
        <taxon>Gammaproteobacteria</taxon>
        <taxon>Oceanospirillales</taxon>
        <taxon>Alcanivoracaceae</taxon>
        <taxon>Alcanivorax</taxon>
    </lineage>
</organism>
<keyword evidence="3" id="KW-1185">Reference proteome</keyword>
<comment type="caution">
    <text evidence="2">The sequence shown here is derived from an EMBL/GenBank/DDBJ whole genome shotgun (WGS) entry which is preliminary data.</text>
</comment>
<accession>A0ABR4WF28</accession>
<dbReference type="EMBL" id="ARXU01000003">
    <property type="protein sequence ID" value="KGD62140.1"/>
    <property type="molecule type" value="Genomic_DNA"/>
</dbReference>
<protein>
    <recommendedName>
        <fullName evidence="4">Lipoprotein</fullName>
    </recommendedName>
</protein>
<dbReference type="RefSeq" id="WP_035246226.1">
    <property type="nucleotide sequence ID" value="NZ_ARXU01000003.1"/>
</dbReference>
<dbReference type="PROSITE" id="PS51257">
    <property type="entry name" value="PROKAR_LIPOPROTEIN"/>
    <property type="match status" value="1"/>
</dbReference>
<feature type="coiled-coil region" evidence="1">
    <location>
        <begin position="153"/>
        <end position="243"/>
    </location>
</feature>
<evidence type="ECO:0008006" key="4">
    <source>
        <dbReference type="Google" id="ProtNLM"/>
    </source>
</evidence>
<dbReference type="Proteomes" id="UP000029443">
    <property type="component" value="Unassembled WGS sequence"/>
</dbReference>